<dbReference type="InterPro" id="IPR016163">
    <property type="entry name" value="Ald_DH_C"/>
</dbReference>
<feature type="active site" evidence="5">
    <location>
        <position position="266"/>
    </location>
</feature>
<dbReference type="PANTHER" id="PTHR43570">
    <property type="entry name" value="ALDEHYDE DEHYDROGENASE"/>
    <property type="match status" value="1"/>
</dbReference>
<proteinExistence type="inferred from homology"/>
<dbReference type="Proteomes" id="UP000053237">
    <property type="component" value="Unassembled WGS sequence"/>
</dbReference>
<evidence type="ECO:0000256" key="5">
    <source>
        <dbReference type="PIRSR" id="PIRSR036492-1"/>
    </source>
</evidence>
<sequence length="514" mass="58366">MSSHNDNCNQREMEIPPLSQQNIESAVTELRHHFDSGATRNDFHLRETLLHQLQTLLIEGQQLLESALFKDLHKHSSEYYLTEMQGLLLEIQNHIRNFRKWAQTKWKYTNVLNLPASSYVRPEPFGVVCIIGSWNFPVYLLLMPLVGAISSGNCTLLRLPDDDTCTHTIAALIHLFDKYVDTRYVQVVHGGIEETKTVLKQKFDLILGTGSEHLGRIVSRAAAEHLTPVILELGGKSPCVVDETAEIDLAARRIVWGAFLNAGQLCLRPDYLLVDKRVGEQLMEAIAKCIKQYFGADPLQSDSYGRVIHKRSFDRLQSILEKDGTFVSYGGKMNAEKLYISPTVLDYKSDLLHFERSSAMEKELFGPILPVFYYDSLEQVYMLIQNRPKPLTMSFFSNNKDRQRDFLSKTSSGSCCFNDVSVQVLNLNLPLGGVGNSGSGMYHGRYSFDSFSHHRAILYKSTWLDLPVRYPPYTEDKKRTLHFLVQVAQLHAWKPVLATFLSVIAVCTAMYFGA</sequence>
<dbReference type="PIRSF" id="PIRSF036492">
    <property type="entry name" value="ALDH"/>
    <property type="match status" value="1"/>
</dbReference>
<comment type="similarity">
    <text evidence="1 4 7">Belongs to the aldehyde dehydrogenase family.</text>
</comment>
<reference evidence="9 10" key="1">
    <citation type="submission" date="2012-05" db="EMBL/GenBank/DDBJ databases">
        <title>Recombination and specialization in a pathogen metapopulation.</title>
        <authorList>
            <person name="Gardiner A."/>
            <person name="Kemen E."/>
            <person name="Schultz-Larsen T."/>
            <person name="MacLean D."/>
            <person name="Van Oosterhout C."/>
            <person name="Jones J.D.G."/>
        </authorList>
    </citation>
    <scope>NUCLEOTIDE SEQUENCE [LARGE SCALE GENOMIC DNA]</scope>
    <source>
        <strain evidence="9 10">Ac Nc2</strain>
    </source>
</reference>
<evidence type="ECO:0000313" key="9">
    <source>
        <dbReference type="EMBL" id="CCI45888.1"/>
    </source>
</evidence>
<organism evidence="9 10">
    <name type="scientific">Albugo candida</name>
    <dbReference type="NCBI Taxonomy" id="65357"/>
    <lineage>
        <taxon>Eukaryota</taxon>
        <taxon>Sar</taxon>
        <taxon>Stramenopiles</taxon>
        <taxon>Oomycota</taxon>
        <taxon>Peronosporomycetes</taxon>
        <taxon>Albuginales</taxon>
        <taxon>Albuginaceae</taxon>
        <taxon>Albugo</taxon>
    </lineage>
</organism>
<dbReference type="Gene3D" id="3.40.309.10">
    <property type="entry name" value="Aldehyde Dehydrogenase, Chain A, domain 2"/>
    <property type="match status" value="1"/>
</dbReference>
<evidence type="ECO:0000256" key="6">
    <source>
        <dbReference type="PROSITE-ProRule" id="PRU10007"/>
    </source>
</evidence>
<dbReference type="SUPFAM" id="SSF53720">
    <property type="entry name" value="ALDH-like"/>
    <property type="match status" value="1"/>
</dbReference>
<dbReference type="AlphaFoldDB" id="A0A024GHT1"/>
<dbReference type="InterPro" id="IPR012394">
    <property type="entry name" value="Aldehyde_DH_NAD(P)"/>
</dbReference>
<keyword evidence="10" id="KW-1185">Reference proteome</keyword>
<evidence type="ECO:0000256" key="2">
    <source>
        <dbReference type="ARBA" id="ARBA00023002"/>
    </source>
</evidence>
<feature type="domain" description="Aldehyde dehydrogenase" evidence="8">
    <location>
        <begin position="13"/>
        <end position="455"/>
    </location>
</feature>
<evidence type="ECO:0000313" key="10">
    <source>
        <dbReference type="Proteomes" id="UP000053237"/>
    </source>
</evidence>
<dbReference type="GO" id="GO:0004029">
    <property type="term" value="F:aldehyde dehydrogenase (NAD+) activity"/>
    <property type="evidence" value="ECO:0007669"/>
    <property type="project" value="TreeGrafter"/>
</dbReference>
<dbReference type="FunFam" id="3.40.309.10:FF:000003">
    <property type="entry name" value="Aldehyde dehydrogenase"/>
    <property type="match status" value="1"/>
</dbReference>
<dbReference type="InterPro" id="IPR015590">
    <property type="entry name" value="Aldehyde_DH_dom"/>
</dbReference>
<keyword evidence="2 4" id="KW-0560">Oxidoreductase</keyword>
<name>A0A024GHT1_9STRA</name>
<dbReference type="GO" id="GO:0005737">
    <property type="term" value="C:cytoplasm"/>
    <property type="evidence" value="ECO:0007669"/>
    <property type="project" value="TreeGrafter"/>
</dbReference>
<dbReference type="PROSITE" id="PS00687">
    <property type="entry name" value="ALDEHYDE_DEHYDR_GLU"/>
    <property type="match status" value="1"/>
</dbReference>
<gene>
    <name evidence="9" type="ORF">BN9_067980</name>
</gene>
<keyword evidence="3" id="KW-0520">NAD</keyword>
<accession>A0A024GHT1</accession>
<dbReference type="InterPro" id="IPR016162">
    <property type="entry name" value="Ald_DH_N"/>
</dbReference>
<dbReference type="FunFam" id="3.40.605.10:FF:000004">
    <property type="entry name" value="Aldehyde dehydrogenase"/>
    <property type="match status" value="1"/>
</dbReference>
<dbReference type="Gene3D" id="3.40.605.10">
    <property type="entry name" value="Aldehyde Dehydrogenase, Chain A, domain 1"/>
    <property type="match status" value="1"/>
</dbReference>
<protein>
    <recommendedName>
        <fullName evidence="4">Aldehyde dehydrogenase</fullName>
    </recommendedName>
</protein>
<dbReference type="GO" id="GO:0006081">
    <property type="term" value="P:aldehyde metabolic process"/>
    <property type="evidence" value="ECO:0007669"/>
    <property type="project" value="InterPro"/>
</dbReference>
<feature type="active site" evidence="5 6">
    <location>
        <position position="232"/>
    </location>
</feature>
<dbReference type="EMBL" id="CAIX01000110">
    <property type="protein sequence ID" value="CCI45888.1"/>
    <property type="molecule type" value="Genomic_DNA"/>
</dbReference>
<dbReference type="InterPro" id="IPR029510">
    <property type="entry name" value="Ald_DH_CS_GLU"/>
</dbReference>
<evidence type="ECO:0000259" key="8">
    <source>
        <dbReference type="Pfam" id="PF00171"/>
    </source>
</evidence>
<dbReference type="InterPro" id="IPR016161">
    <property type="entry name" value="Ald_DH/histidinol_DH"/>
</dbReference>
<dbReference type="PANTHER" id="PTHR43570:SF16">
    <property type="entry name" value="ALDEHYDE DEHYDROGENASE TYPE III, ISOFORM Q"/>
    <property type="match status" value="1"/>
</dbReference>
<dbReference type="InParanoid" id="A0A024GHT1"/>
<comment type="caution">
    <text evidence="9">The sequence shown here is derived from an EMBL/GenBank/DDBJ whole genome shotgun (WGS) entry which is preliminary data.</text>
</comment>
<dbReference type="OrthoDB" id="440325at2759"/>
<evidence type="ECO:0000256" key="3">
    <source>
        <dbReference type="ARBA" id="ARBA00023027"/>
    </source>
</evidence>
<dbReference type="Pfam" id="PF00171">
    <property type="entry name" value="Aldedh"/>
    <property type="match status" value="1"/>
</dbReference>
<evidence type="ECO:0000256" key="4">
    <source>
        <dbReference type="PIRNR" id="PIRNR036492"/>
    </source>
</evidence>
<evidence type="ECO:0000256" key="1">
    <source>
        <dbReference type="ARBA" id="ARBA00009986"/>
    </source>
</evidence>
<evidence type="ECO:0000256" key="7">
    <source>
        <dbReference type="RuleBase" id="RU003345"/>
    </source>
</evidence>
<dbReference type="STRING" id="65357.A0A024GHT1"/>